<keyword evidence="7" id="KW-0808">Transferase</keyword>
<feature type="transmembrane region" description="Helical" evidence="4">
    <location>
        <begin position="214"/>
        <end position="236"/>
    </location>
</feature>
<dbReference type="CDD" id="cd06225">
    <property type="entry name" value="HAMP"/>
    <property type="match status" value="1"/>
</dbReference>
<sequence length="667" mass="74042">MRMRSAFRYSITAKLLGIVAICVGFVVAASGVGVYQIRKIGQEIEFIAEAEVPLTDAIGHVTAHRLEQTFLVERLMRMSLIGIEGREVGSEEERAQTEARLLYLGGKITSEFADVAEIAEQGISLASTEAQVTEFQTVLKTIRAISQEHEDYSVAISKILSKSKRGNSLEAENLLQQVSGTHSKFNMELEQLLFRVQALAESAAKAAAKHEQNAIRFTILISLGAAGFSVLLAMWLGRWAIGVPLLEVVNALRRLSRNDFDAELPVDRNDEIGDIGRAFKAFKAHLIRVKEQERIEIERQTELTREIRLLSELNEWLQSSSSLDELFEMVSLFMTKLLPSSAGAVYVYSNSRDVLDGACTWNGGILEAHIRPNSCWGLRRGRPYIYGDNEVSFRCSHVAPDLEDDVYLCLPILAHGETVGLMHLSPAAGASDEDFLSQRKLAQMAAEQVSLAIANTRMRDELHNKSIRDPLTGLFNRRHFIDVLRSGLERSQHNGQPISLVSIDVDHFKKFNDNYGHDAGDMVLRAVGSTLEEVCDGDQMPCRLGGEEFMVLLPETSLSHAEDVAEMVRVAIEKIVVRYGEKSLPKITVSCGVAGYPDHGRIPQDLMKSADDALYLSKDNGRNRVTVARSDFDETEDDLELLREDAAQDQETVAMKQGDVAHKENAA</sequence>
<dbReference type="Pfam" id="PF00990">
    <property type="entry name" value="GGDEF"/>
    <property type="match status" value="1"/>
</dbReference>
<dbReference type="SUPFAM" id="SSF55073">
    <property type="entry name" value="Nucleotide cyclase"/>
    <property type="match status" value="1"/>
</dbReference>
<dbReference type="PANTHER" id="PTHR45138:SF9">
    <property type="entry name" value="DIGUANYLATE CYCLASE DGCM-RELATED"/>
    <property type="match status" value="1"/>
</dbReference>
<evidence type="ECO:0000259" key="5">
    <source>
        <dbReference type="PROSITE" id="PS50885"/>
    </source>
</evidence>
<evidence type="ECO:0000259" key="6">
    <source>
        <dbReference type="PROSITE" id="PS50887"/>
    </source>
</evidence>
<keyword evidence="4" id="KW-0812">Transmembrane</keyword>
<comment type="catalytic activity">
    <reaction evidence="2">
        <text>2 GTP = 3',3'-c-di-GMP + 2 diphosphate</text>
        <dbReference type="Rhea" id="RHEA:24898"/>
        <dbReference type="ChEBI" id="CHEBI:33019"/>
        <dbReference type="ChEBI" id="CHEBI:37565"/>
        <dbReference type="ChEBI" id="CHEBI:58805"/>
        <dbReference type="EC" id="2.7.7.65"/>
    </reaction>
</comment>
<dbReference type="InterPro" id="IPR029016">
    <property type="entry name" value="GAF-like_dom_sf"/>
</dbReference>
<name>A0ABY8FAS7_9HYPH</name>
<dbReference type="EMBL" id="CP120863">
    <property type="protein sequence ID" value="WFE91849.1"/>
    <property type="molecule type" value="Genomic_DNA"/>
</dbReference>
<dbReference type="InterPro" id="IPR043128">
    <property type="entry name" value="Rev_trsase/Diguanyl_cyclase"/>
</dbReference>
<dbReference type="InterPro" id="IPR003660">
    <property type="entry name" value="HAMP_dom"/>
</dbReference>
<keyword evidence="8" id="KW-1185">Reference proteome</keyword>
<dbReference type="PROSITE" id="PS50887">
    <property type="entry name" value="GGDEF"/>
    <property type="match status" value="1"/>
</dbReference>
<feature type="region of interest" description="Disordered" evidence="3">
    <location>
        <begin position="647"/>
        <end position="667"/>
    </location>
</feature>
<gene>
    <name evidence="7" type="ORF">K1718_10950</name>
</gene>
<evidence type="ECO:0000256" key="1">
    <source>
        <dbReference type="ARBA" id="ARBA00012528"/>
    </source>
</evidence>
<dbReference type="PANTHER" id="PTHR45138">
    <property type="entry name" value="REGULATORY COMPONENTS OF SENSORY TRANSDUCTION SYSTEM"/>
    <property type="match status" value="1"/>
</dbReference>
<dbReference type="Gene3D" id="6.10.340.10">
    <property type="match status" value="1"/>
</dbReference>
<dbReference type="InterPro" id="IPR003018">
    <property type="entry name" value="GAF"/>
</dbReference>
<dbReference type="Proteomes" id="UP001209803">
    <property type="component" value="Chromosome"/>
</dbReference>
<evidence type="ECO:0000313" key="8">
    <source>
        <dbReference type="Proteomes" id="UP001209803"/>
    </source>
</evidence>
<dbReference type="SMART" id="SM00065">
    <property type="entry name" value="GAF"/>
    <property type="match status" value="1"/>
</dbReference>
<dbReference type="InterPro" id="IPR050469">
    <property type="entry name" value="Diguanylate_Cyclase"/>
</dbReference>
<dbReference type="GO" id="GO:0052621">
    <property type="term" value="F:diguanylate cyclase activity"/>
    <property type="evidence" value="ECO:0007669"/>
    <property type="project" value="UniProtKB-EC"/>
</dbReference>
<protein>
    <recommendedName>
        <fullName evidence="1">diguanylate cyclase</fullName>
        <ecNumber evidence="1">2.7.7.65</ecNumber>
    </recommendedName>
</protein>
<dbReference type="PROSITE" id="PS50885">
    <property type="entry name" value="HAMP"/>
    <property type="match status" value="1"/>
</dbReference>
<evidence type="ECO:0000256" key="4">
    <source>
        <dbReference type="SAM" id="Phobius"/>
    </source>
</evidence>
<keyword evidence="4" id="KW-1133">Transmembrane helix</keyword>
<dbReference type="EC" id="2.7.7.65" evidence="1"/>
<organism evidence="7 8">
    <name type="scientific">Roseibium porphyridii</name>
    <dbReference type="NCBI Taxonomy" id="2866279"/>
    <lineage>
        <taxon>Bacteria</taxon>
        <taxon>Pseudomonadati</taxon>
        <taxon>Pseudomonadota</taxon>
        <taxon>Alphaproteobacteria</taxon>
        <taxon>Hyphomicrobiales</taxon>
        <taxon>Stappiaceae</taxon>
        <taxon>Roseibium</taxon>
    </lineage>
</organism>
<feature type="domain" description="HAMP" evidence="5">
    <location>
        <begin position="239"/>
        <end position="291"/>
    </location>
</feature>
<dbReference type="InterPro" id="IPR029787">
    <property type="entry name" value="Nucleotide_cyclase"/>
</dbReference>
<dbReference type="SMART" id="SM00304">
    <property type="entry name" value="HAMP"/>
    <property type="match status" value="1"/>
</dbReference>
<dbReference type="SUPFAM" id="SSF55781">
    <property type="entry name" value="GAF domain-like"/>
    <property type="match status" value="1"/>
</dbReference>
<proteinExistence type="predicted"/>
<dbReference type="RefSeq" id="WP_265684422.1">
    <property type="nucleotide sequence ID" value="NZ_CP120863.1"/>
</dbReference>
<dbReference type="Gene3D" id="3.30.450.40">
    <property type="match status" value="1"/>
</dbReference>
<keyword evidence="4" id="KW-0472">Membrane</keyword>
<evidence type="ECO:0000256" key="2">
    <source>
        <dbReference type="ARBA" id="ARBA00034247"/>
    </source>
</evidence>
<accession>A0ABY8FAS7</accession>
<dbReference type="InterPro" id="IPR000160">
    <property type="entry name" value="GGDEF_dom"/>
</dbReference>
<evidence type="ECO:0000313" key="7">
    <source>
        <dbReference type="EMBL" id="WFE91849.1"/>
    </source>
</evidence>
<dbReference type="Gene3D" id="3.30.70.270">
    <property type="match status" value="1"/>
</dbReference>
<dbReference type="SMART" id="SM00267">
    <property type="entry name" value="GGDEF"/>
    <property type="match status" value="1"/>
</dbReference>
<feature type="domain" description="GGDEF" evidence="6">
    <location>
        <begin position="496"/>
        <end position="630"/>
    </location>
</feature>
<dbReference type="NCBIfam" id="TIGR00254">
    <property type="entry name" value="GGDEF"/>
    <property type="match status" value="1"/>
</dbReference>
<evidence type="ECO:0000256" key="3">
    <source>
        <dbReference type="SAM" id="MobiDB-lite"/>
    </source>
</evidence>
<keyword evidence="7" id="KW-0548">Nucleotidyltransferase</keyword>
<dbReference type="Pfam" id="PF00672">
    <property type="entry name" value="HAMP"/>
    <property type="match status" value="1"/>
</dbReference>
<dbReference type="SUPFAM" id="SSF158472">
    <property type="entry name" value="HAMP domain-like"/>
    <property type="match status" value="1"/>
</dbReference>
<dbReference type="CDD" id="cd01949">
    <property type="entry name" value="GGDEF"/>
    <property type="match status" value="1"/>
</dbReference>
<reference evidence="7 8" key="1">
    <citation type="submission" date="2023-03" db="EMBL/GenBank/DDBJ databases">
        <title>Roseibium porphyridii sp. nov. and Roseibium rhodosorbium sp. nov. isolated from marine algae, Porphyridium cruentum and Rhodosorus marinus, respectively.</title>
        <authorList>
            <person name="Lee M.W."/>
            <person name="Choi B.J."/>
            <person name="Lee J.K."/>
            <person name="Choi D.G."/>
            <person name="Baek J.H."/>
            <person name="Bayburt H."/>
            <person name="Kim J.M."/>
            <person name="Han D.M."/>
            <person name="Kim K.H."/>
            <person name="Jeon C.O."/>
        </authorList>
    </citation>
    <scope>NUCLEOTIDE SEQUENCE [LARGE SCALE GENOMIC DNA]</scope>
    <source>
        <strain evidence="7 8">KMA01</strain>
    </source>
</reference>